<feature type="transmembrane region" description="Helical" evidence="2">
    <location>
        <begin position="120"/>
        <end position="140"/>
    </location>
</feature>
<proteinExistence type="predicted"/>
<dbReference type="Proteomes" id="UP001146120">
    <property type="component" value="Unassembled WGS sequence"/>
</dbReference>
<feature type="transmembrane region" description="Helical" evidence="2">
    <location>
        <begin position="175"/>
        <end position="195"/>
    </location>
</feature>
<feature type="compositionally biased region" description="Polar residues" evidence="1">
    <location>
        <begin position="262"/>
        <end position="271"/>
    </location>
</feature>
<evidence type="ECO:0000313" key="4">
    <source>
        <dbReference type="Proteomes" id="UP001146120"/>
    </source>
</evidence>
<organism evidence="3 4">
    <name type="scientific">Lagenidium giganteum</name>
    <dbReference type="NCBI Taxonomy" id="4803"/>
    <lineage>
        <taxon>Eukaryota</taxon>
        <taxon>Sar</taxon>
        <taxon>Stramenopiles</taxon>
        <taxon>Oomycota</taxon>
        <taxon>Peronosporomycetes</taxon>
        <taxon>Pythiales</taxon>
        <taxon>Pythiaceae</taxon>
    </lineage>
</organism>
<evidence type="ECO:0000256" key="2">
    <source>
        <dbReference type="SAM" id="Phobius"/>
    </source>
</evidence>
<keyword evidence="2" id="KW-0472">Membrane</keyword>
<keyword evidence="2" id="KW-1133">Transmembrane helix</keyword>
<reference evidence="3" key="2">
    <citation type="journal article" date="2023" name="Microbiol Resour">
        <title>Decontamination and Annotation of the Draft Genome Sequence of the Oomycete Lagenidium giganteum ARSEF 373.</title>
        <authorList>
            <person name="Morgan W.R."/>
            <person name="Tartar A."/>
        </authorList>
    </citation>
    <scope>NUCLEOTIDE SEQUENCE</scope>
    <source>
        <strain evidence="3">ARSEF 373</strain>
    </source>
</reference>
<gene>
    <name evidence="3" type="ORF">N0F65_003975</name>
</gene>
<feature type="transmembrane region" description="Helical" evidence="2">
    <location>
        <begin position="66"/>
        <end position="85"/>
    </location>
</feature>
<dbReference type="AlphaFoldDB" id="A0AAV2YRN4"/>
<name>A0AAV2YRN4_9STRA</name>
<evidence type="ECO:0000313" key="3">
    <source>
        <dbReference type="EMBL" id="DAZ97657.1"/>
    </source>
</evidence>
<reference evidence="3" key="1">
    <citation type="submission" date="2022-11" db="EMBL/GenBank/DDBJ databases">
        <authorList>
            <person name="Morgan W.R."/>
            <person name="Tartar A."/>
        </authorList>
    </citation>
    <scope>NUCLEOTIDE SEQUENCE</scope>
    <source>
        <strain evidence="3">ARSEF 373</strain>
    </source>
</reference>
<feature type="compositionally biased region" description="Low complexity" evidence="1">
    <location>
        <begin position="248"/>
        <end position="257"/>
    </location>
</feature>
<evidence type="ECO:0000256" key="1">
    <source>
        <dbReference type="SAM" id="MobiDB-lite"/>
    </source>
</evidence>
<feature type="transmembrane region" description="Helical" evidence="2">
    <location>
        <begin position="207"/>
        <end position="225"/>
    </location>
</feature>
<comment type="caution">
    <text evidence="3">The sequence shown here is derived from an EMBL/GenBank/DDBJ whole genome shotgun (WGS) entry which is preliminary data.</text>
</comment>
<feature type="region of interest" description="Disordered" evidence="1">
    <location>
        <begin position="248"/>
        <end position="273"/>
    </location>
</feature>
<feature type="non-terminal residue" evidence="3">
    <location>
        <position position="402"/>
    </location>
</feature>
<accession>A0AAV2YRN4</accession>
<keyword evidence="4" id="KW-1185">Reference proteome</keyword>
<feature type="transmembrane region" description="Helical" evidence="2">
    <location>
        <begin position="38"/>
        <end position="60"/>
    </location>
</feature>
<keyword evidence="2" id="KW-0812">Transmembrane</keyword>
<protein>
    <submittedName>
        <fullName evidence="3">Uncharacterized protein</fullName>
    </submittedName>
</protein>
<sequence length="402" mass="44297">MIYQATALRPLRFATAPQHPPTWISCIVRVCRESWKSWLLWSAAIVGCSYGIAHTGIWYICKAKAHLYVVLVGFHMVTASTDLAVRTIFQRDTVQGQAIGHINTQPFIVRLVRVQLRRPHVFIALLLGTCYLHLASRLIISPSYLFPFSACSIGLKVGLQEFAKRFVLRHSGVKSRAVFLMVMLPTILIDTQLRVALLRFQSVSGSFASATIAVYAALVVAKGVVRLAKVALVRRDLLRYHVQQQSSISRSTSTGRSFKGKGNNSPRSANVQRAWRLSTTSSNTVTTYTHDLSLWKDRRLLFHAAEILADMHAEYIAIACALSVYLTYGGHPKYSLPVVSFSWSTISGTDASGVAQLSATALVAQLMLQVALDLVCCIAEVVNDIPLSKSTMPSSVVVVIIH</sequence>
<dbReference type="EMBL" id="DAKRPA010000129">
    <property type="protein sequence ID" value="DAZ97657.1"/>
    <property type="molecule type" value="Genomic_DNA"/>
</dbReference>